<protein>
    <submittedName>
        <fullName evidence="2">Uncharacterized protein</fullName>
    </submittedName>
</protein>
<feature type="region of interest" description="Disordered" evidence="1">
    <location>
        <begin position="43"/>
        <end position="122"/>
    </location>
</feature>
<accession>A0A2N5RZJ0</accession>
<dbReference type="AlphaFoldDB" id="A0A2N5RZJ0"/>
<feature type="non-terminal residue" evidence="2">
    <location>
        <position position="1"/>
    </location>
</feature>
<organism evidence="2 3">
    <name type="scientific">Puccinia coronata f. sp. avenae</name>
    <dbReference type="NCBI Taxonomy" id="200324"/>
    <lineage>
        <taxon>Eukaryota</taxon>
        <taxon>Fungi</taxon>
        <taxon>Dikarya</taxon>
        <taxon>Basidiomycota</taxon>
        <taxon>Pucciniomycotina</taxon>
        <taxon>Pucciniomycetes</taxon>
        <taxon>Pucciniales</taxon>
        <taxon>Pucciniaceae</taxon>
        <taxon>Puccinia</taxon>
    </lineage>
</organism>
<dbReference type="Proteomes" id="UP000235392">
    <property type="component" value="Unassembled WGS sequence"/>
</dbReference>
<evidence type="ECO:0000256" key="1">
    <source>
        <dbReference type="SAM" id="MobiDB-lite"/>
    </source>
</evidence>
<feature type="compositionally biased region" description="Basic and acidic residues" evidence="1">
    <location>
        <begin position="91"/>
        <end position="103"/>
    </location>
</feature>
<gene>
    <name evidence="2" type="ORF">PCASD_24958</name>
</gene>
<name>A0A2N5RZJ0_9BASI</name>
<feature type="compositionally biased region" description="Acidic residues" evidence="1">
    <location>
        <begin position="59"/>
        <end position="72"/>
    </location>
</feature>
<reference evidence="2 3" key="1">
    <citation type="submission" date="2017-11" db="EMBL/GenBank/DDBJ databases">
        <title>De novo assembly and phasing of dikaryotic genomes from two isolates of Puccinia coronata f. sp. avenae, the causal agent of oat crown rust.</title>
        <authorList>
            <person name="Miller M.E."/>
            <person name="Zhang Y."/>
            <person name="Omidvar V."/>
            <person name="Sperschneider J."/>
            <person name="Schwessinger B."/>
            <person name="Raley C."/>
            <person name="Palmer J.M."/>
            <person name="Garnica D."/>
            <person name="Upadhyaya N."/>
            <person name="Rathjen J."/>
            <person name="Taylor J.M."/>
            <person name="Park R.F."/>
            <person name="Dodds P.N."/>
            <person name="Hirsch C.D."/>
            <person name="Kianian S.F."/>
            <person name="Figueroa M."/>
        </authorList>
    </citation>
    <scope>NUCLEOTIDE SEQUENCE [LARGE SCALE GENOMIC DNA]</scope>
    <source>
        <strain evidence="2">12SD80</strain>
    </source>
</reference>
<dbReference type="EMBL" id="PGCI01001223">
    <property type="protein sequence ID" value="PLW06401.1"/>
    <property type="molecule type" value="Genomic_DNA"/>
</dbReference>
<evidence type="ECO:0000313" key="2">
    <source>
        <dbReference type="EMBL" id="PLW06401.1"/>
    </source>
</evidence>
<comment type="caution">
    <text evidence="2">The sequence shown here is derived from an EMBL/GenBank/DDBJ whole genome shotgun (WGS) entry which is preliminary data.</text>
</comment>
<evidence type="ECO:0000313" key="3">
    <source>
        <dbReference type="Proteomes" id="UP000235392"/>
    </source>
</evidence>
<sequence>NFVTHTHPHTDLLVDPNLPSIKLDFPHSSTLVVFSNHVLGIDQPNGLDNEPNQNPLEAPENDAEDVENEVETDVQSKPTEYPADNIEDPNEQDKNNLDDHESNVDSSGDSNDEQAIDWGEQTNCQSDLHIDLGPDNGAPMNFQPVTAPDMLPVVSCY</sequence>
<proteinExistence type="predicted"/>